<dbReference type="PROSITE" id="PS00914">
    <property type="entry name" value="SYNTAXIN"/>
    <property type="match status" value="1"/>
</dbReference>
<evidence type="ECO:0000256" key="6">
    <source>
        <dbReference type="ARBA" id="ARBA00022989"/>
    </source>
</evidence>
<accession>A0A427YB52</accession>
<name>A0A427YB52_9TREE</name>
<evidence type="ECO:0000256" key="9">
    <source>
        <dbReference type="ARBA" id="ARBA00023136"/>
    </source>
</evidence>
<dbReference type="GO" id="GO:0000149">
    <property type="term" value="F:SNARE binding"/>
    <property type="evidence" value="ECO:0007669"/>
    <property type="project" value="TreeGrafter"/>
</dbReference>
<feature type="transmembrane region" description="Helical" evidence="11">
    <location>
        <begin position="313"/>
        <end position="329"/>
    </location>
</feature>
<dbReference type="GO" id="GO:0031201">
    <property type="term" value="C:SNARE complex"/>
    <property type="evidence" value="ECO:0007669"/>
    <property type="project" value="TreeGrafter"/>
</dbReference>
<evidence type="ECO:0000256" key="1">
    <source>
        <dbReference type="ARBA" id="ARBA00004409"/>
    </source>
</evidence>
<dbReference type="SUPFAM" id="SSF47661">
    <property type="entry name" value="t-snare proteins"/>
    <property type="match status" value="1"/>
</dbReference>
<dbReference type="OrthoDB" id="10251371at2759"/>
<proteinExistence type="inferred from homology"/>
<dbReference type="SMART" id="SM00397">
    <property type="entry name" value="t_SNARE"/>
    <property type="match status" value="1"/>
</dbReference>
<keyword evidence="9 11" id="KW-0472">Membrane</keyword>
<dbReference type="GO" id="GO:0006906">
    <property type="term" value="P:vesicle fusion"/>
    <property type="evidence" value="ECO:0007669"/>
    <property type="project" value="TreeGrafter"/>
</dbReference>
<evidence type="ECO:0000256" key="10">
    <source>
        <dbReference type="SAM" id="MobiDB-lite"/>
    </source>
</evidence>
<evidence type="ECO:0000259" key="12">
    <source>
        <dbReference type="PROSITE" id="PS50192"/>
    </source>
</evidence>
<evidence type="ECO:0000256" key="5">
    <source>
        <dbReference type="ARBA" id="ARBA00022927"/>
    </source>
</evidence>
<keyword evidence="6 11" id="KW-1133">Transmembrane helix</keyword>
<dbReference type="InterPro" id="IPR010989">
    <property type="entry name" value="SNARE"/>
</dbReference>
<dbReference type="Pfam" id="PF05739">
    <property type="entry name" value="SNARE"/>
    <property type="match status" value="1"/>
</dbReference>
<reference evidence="13 14" key="1">
    <citation type="submission" date="2018-11" db="EMBL/GenBank/DDBJ databases">
        <title>Genome sequence of Apiotrichum porosum DSM 27194.</title>
        <authorList>
            <person name="Aliyu H."/>
            <person name="Gorte O."/>
            <person name="Ochsenreither K."/>
        </authorList>
    </citation>
    <scope>NUCLEOTIDE SEQUENCE [LARGE SCALE GENOMIC DNA]</scope>
    <source>
        <strain evidence="13 14">DSM 27194</strain>
    </source>
</reference>
<protein>
    <recommendedName>
        <fullName evidence="12">t-SNARE coiled-coil homology domain-containing protein</fullName>
    </recommendedName>
</protein>
<evidence type="ECO:0000256" key="2">
    <source>
        <dbReference type="ARBA" id="ARBA00009063"/>
    </source>
</evidence>
<dbReference type="GeneID" id="39585413"/>
<gene>
    <name evidence="13" type="ORF">EHS24_000870</name>
</gene>
<sequence>MASPYLPSASSSKAAADAPVTRSRTLFYLSVRDSSSFSRPSARGGIGSVAQYGDTVDVDDDERGGLLGRAPSHRVDMEHGLPPKWVDINDEVEDILERMNGKVATLERLCNKHVMPGFTDRSAEEREIERQTADITRDFRRCSTLVTSITPDRGAARVEVLTAKNVQRGLAQKVQEASAQFRKKQKVYMQKLQGHAIKNKDLLAASGAIKLSGTDSYDALEEDEEASRTQLQSQTDIGLDIEERTREITQIASSISELADLFRDLGSLVVEQGTILDSVEYNIQETSKAVEGAVEELVVAKRYQSNSGKRRCILLLVLIIVGLVIVLIYKPRKRGDSSLGEGTSGTEGVADPSAAVLAQVGTESAVTTTTKGVYQRPPWRPGALHPTAGGAPRPMLGAPPVATAAGFADPPTMDEDEGNGKAEGTW</sequence>
<evidence type="ECO:0000313" key="14">
    <source>
        <dbReference type="Proteomes" id="UP000279236"/>
    </source>
</evidence>
<comment type="subcellular location">
    <subcellularLocation>
        <location evidence="1">Golgi apparatus membrane</location>
        <topology evidence="1">Single-pass type IV membrane protein</topology>
    </subcellularLocation>
</comment>
<keyword evidence="3" id="KW-0813">Transport</keyword>
<comment type="caution">
    <text evidence="13">The sequence shown here is derived from an EMBL/GenBank/DDBJ whole genome shotgun (WGS) entry which is preliminary data.</text>
</comment>
<evidence type="ECO:0000313" key="13">
    <source>
        <dbReference type="EMBL" id="RSH88333.1"/>
    </source>
</evidence>
<dbReference type="GO" id="GO:0000139">
    <property type="term" value="C:Golgi membrane"/>
    <property type="evidence" value="ECO:0007669"/>
    <property type="project" value="UniProtKB-SubCell"/>
</dbReference>
<feature type="region of interest" description="Disordered" evidence="10">
    <location>
        <begin position="367"/>
        <end position="426"/>
    </location>
</feature>
<dbReference type="STRING" id="105984.A0A427YB52"/>
<dbReference type="GO" id="GO:0006886">
    <property type="term" value="P:intracellular protein transport"/>
    <property type="evidence" value="ECO:0007669"/>
    <property type="project" value="InterPro"/>
</dbReference>
<keyword evidence="7" id="KW-0333">Golgi apparatus</keyword>
<feature type="domain" description="T-SNARE coiled-coil homology" evidence="12">
    <location>
        <begin position="238"/>
        <end position="300"/>
    </location>
</feature>
<dbReference type="InterPro" id="IPR045242">
    <property type="entry name" value="Syntaxin"/>
</dbReference>
<keyword evidence="4 11" id="KW-0812">Transmembrane</keyword>
<evidence type="ECO:0000256" key="11">
    <source>
        <dbReference type="SAM" id="Phobius"/>
    </source>
</evidence>
<evidence type="ECO:0000256" key="7">
    <source>
        <dbReference type="ARBA" id="ARBA00023034"/>
    </source>
</evidence>
<dbReference type="EMBL" id="RSCE01000001">
    <property type="protein sequence ID" value="RSH88333.1"/>
    <property type="molecule type" value="Genomic_DNA"/>
</dbReference>
<dbReference type="GO" id="GO:0005484">
    <property type="term" value="F:SNAP receptor activity"/>
    <property type="evidence" value="ECO:0007669"/>
    <property type="project" value="InterPro"/>
</dbReference>
<dbReference type="Gene3D" id="1.20.58.70">
    <property type="match status" value="1"/>
</dbReference>
<dbReference type="Proteomes" id="UP000279236">
    <property type="component" value="Unassembled WGS sequence"/>
</dbReference>
<dbReference type="RefSeq" id="XP_028480541.1">
    <property type="nucleotide sequence ID" value="XM_028616684.1"/>
</dbReference>
<organism evidence="13 14">
    <name type="scientific">Apiotrichum porosum</name>
    <dbReference type="NCBI Taxonomy" id="105984"/>
    <lineage>
        <taxon>Eukaryota</taxon>
        <taxon>Fungi</taxon>
        <taxon>Dikarya</taxon>
        <taxon>Basidiomycota</taxon>
        <taxon>Agaricomycotina</taxon>
        <taxon>Tremellomycetes</taxon>
        <taxon>Trichosporonales</taxon>
        <taxon>Trichosporonaceae</taxon>
        <taxon>Apiotrichum</taxon>
    </lineage>
</organism>
<keyword evidence="14" id="KW-1185">Reference proteome</keyword>
<dbReference type="InterPro" id="IPR000727">
    <property type="entry name" value="T_SNARE_dom"/>
</dbReference>
<dbReference type="AlphaFoldDB" id="A0A427YB52"/>
<keyword evidence="5" id="KW-0653">Protein transport</keyword>
<dbReference type="PANTHER" id="PTHR19957">
    <property type="entry name" value="SYNTAXIN"/>
    <property type="match status" value="1"/>
</dbReference>
<dbReference type="GO" id="GO:0048278">
    <property type="term" value="P:vesicle docking"/>
    <property type="evidence" value="ECO:0007669"/>
    <property type="project" value="TreeGrafter"/>
</dbReference>
<dbReference type="InterPro" id="IPR006012">
    <property type="entry name" value="Syntaxin/epimorphin_CS"/>
</dbReference>
<evidence type="ECO:0000256" key="3">
    <source>
        <dbReference type="ARBA" id="ARBA00022448"/>
    </source>
</evidence>
<keyword evidence="8" id="KW-0175">Coiled coil</keyword>
<dbReference type="PROSITE" id="PS50192">
    <property type="entry name" value="T_SNARE"/>
    <property type="match status" value="1"/>
</dbReference>
<comment type="similarity">
    <text evidence="2">Belongs to the syntaxin family.</text>
</comment>
<feature type="region of interest" description="Disordered" evidence="10">
    <location>
        <begin position="35"/>
        <end position="60"/>
    </location>
</feature>
<evidence type="ECO:0000256" key="4">
    <source>
        <dbReference type="ARBA" id="ARBA00022692"/>
    </source>
</evidence>
<dbReference type="PANTHER" id="PTHR19957:SF83">
    <property type="entry name" value="SYNTAXIN-16"/>
    <property type="match status" value="1"/>
</dbReference>
<dbReference type="CDD" id="cd15845">
    <property type="entry name" value="SNARE_syntaxin16"/>
    <property type="match status" value="1"/>
</dbReference>
<evidence type="ECO:0000256" key="8">
    <source>
        <dbReference type="ARBA" id="ARBA00023054"/>
    </source>
</evidence>